<dbReference type="InterPro" id="IPR036188">
    <property type="entry name" value="FAD/NAD-bd_sf"/>
</dbReference>
<dbReference type="PANTHER" id="PTHR42716:SF2">
    <property type="entry name" value="L-ASPARTATE OXIDASE, CHLOROPLASTIC"/>
    <property type="match status" value="1"/>
</dbReference>
<comment type="caution">
    <text evidence="6">The sequence shown here is derived from an EMBL/GenBank/DDBJ whole genome shotgun (WGS) entry which is preliminary data.</text>
</comment>
<evidence type="ECO:0000313" key="6">
    <source>
        <dbReference type="EMBL" id="GAI45638.1"/>
    </source>
</evidence>
<gene>
    <name evidence="6" type="ORF">S06H3_45263</name>
</gene>
<dbReference type="InterPro" id="IPR005288">
    <property type="entry name" value="NadB"/>
</dbReference>
<evidence type="ECO:0000259" key="5">
    <source>
        <dbReference type="Pfam" id="PF00890"/>
    </source>
</evidence>
<dbReference type="Pfam" id="PF00890">
    <property type="entry name" value="FAD_binding_2"/>
    <property type="match status" value="1"/>
</dbReference>
<dbReference type="GO" id="GO:0009435">
    <property type="term" value="P:NAD+ biosynthetic process"/>
    <property type="evidence" value="ECO:0007669"/>
    <property type="project" value="InterPro"/>
</dbReference>
<reference evidence="6" key="1">
    <citation type="journal article" date="2014" name="Front. Microbiol.">
        <title>High frequency of phylogenetically diverse reductive dehalogenase-homologous genes in deep subseafloor sedimentary metagenomes.</title>
        <authorList>
            <person name="Kawai M."/>
            <person name="Futagami T."/>
            <person name="Toyoda A."/>
            <person name="Takaki Y."/>
            <person name="Nishi S."/>
            <person name="Hori S."/>
            <person name="Arai W."/>
            <person name="Tsubouchi T."/>
            <person name="Morono Y."/>
            <person name="Uchiyama I."/>
            <person name="Ito T."/>
            <person name="Fujiyama A."/>
            <person name="Inagaki F."/>
            <person name="Takami H."/>
        </authorList>
    </citation>
    <scope>NUCLEOTIDE SEQUENCE</scope>
    <source>
        <strain evidence="6">Expedition CK06-06</strain>
    </source>
</reference>
<dbReference type="Gene3D" id="3.50.50.60">
    <property type="entry name" value="FAD/NAD(P)-binding domain"/>
    <property type="match status" value="1"/>
</dbReference>
<evidence type="ECO:0000256" key="3">
    <source>
        <dbReference type="ARBA" id="ARBA00022827"/>
    </source>
</evidence>
<keyword evidence="4" id="KW-0560">Oxidoreductase</keyword>
<proteinExistence type="predicted"/>
<feature type="non-terminal residue" evidence="6">
    <location>
        <position position="60"/>
    </location>
</feature>
<organism evidence="6">
    <name type="scientific">marine sediment metagenome</name>
    <dbReference type="NCBI Taxonomy" id="412755"/>
    <lineage>
        <taxon>unclassified sequences</taxon>
        <taxon>metagenomes</taxon>
        <taxon>ecological metagenomes</taxon>
    </lineage>
</organism>
<name>X1NPW2_9ZZZZ</name>
<dbReference type="AlphaFoldDB" id="X1NPW2"/>
<dbReference type="GO" id="GO:0008734">
    <property type="term" value="F:L-aspartate oxidase activity"/>
    <property type="evidence" value="ECO:0007669"/>
    <property type="project" value="InterPro"/>
</dbReference>
<dbReference type="EMBL" id="BARV01028241">
    <property type="protein sequence ID" value="GAI45638.1"/>
    <property type="molecule type" value="Genomic_DNA"/>
</dbReference>
<dbReference type="InterPro" id="IPR003953">
    <property type="entry name" value="FAD-dep_OxRdtase_2_FAD-bd"/>
</dbReference>
<evidence type="ECO:0000256" key="1">
    <source>
        <dbReference type="ARBA" id="ARBA00001974"/>
    </source>
</evidence>
<dbReference type="SUPFAM" id="SSF51905">
    <property type="entry name" value="FAD/NAD(P)-binding domain"/>
    <property type="match status" value="1"/>
</dbReference>
<sequence length="60" mass="6114">MGSGIAGLYTALLAIERGSALILTKGSIDDCNTKYAQGGIAAAIGKDDSPELHFKDTMAA</sequence>
<feature type="domain" description="FAD-dependent oxidoreductase 2 FAD-binding" evidence="5">
    <location>
        <begin position="1"/>
        <end position="60"/>
    </location>
</feature>
<evidence type="ECO:0000256" key="4">
    <source>
        <dbReference type="ARBA" id="ARBA00023002"/>
    </source>
</evidence>
<comment type="cofactor">
    <cofactor evidence="1">
        <name>FAD</name>
        <dbReference type="ChEBI" id="CHEBI:57692"/>
    </cofactor>
</comment>
<keyword evidence="2" id="KW-0285">Flavoprotein</keyword>
<accession>X1NPW2</accession>
<evidence type="ECO:0000256" key="2">
    <source>
        <dbReference type="ARBA" id="ARBA00022630"/>
    </source>
</evidence>
<dbReference type="PANTHER" id="PTHR42716">
    <property type="entry name" value="L-ASPARTATE OXIDASE"/>
    <property type="match status" value="1"/>
</dbReference>
<keyword evidence="3" id="KW-0274">FAD</keyword>
<protein>
    <recommendedName>
        <fullName evidence="5">FAD-dependent oxidoreductase 2 FAD-binding domain-containing protein</fullName>
    </recommendedName>
</protein>